<feature type="signal peptide" evidence="6">
    <location>
        <begin position="1"/>
        <end position="26"/>
    </location>
</feature>
<dbReference type="CDD" id="cd13583">
    <property type="entry name" value="PBP2_AlgQ_like_4"/>
    <property type="match status" value="1"/>
</dbReference>
<keyword evidence="5" id="KW-0449">Lipoprotein</keyword>
<protein>
    <submittedName>
        <fullName evidence="7">Extracellular solute-binding protein</fullName>
    </submittedName>
</protein>
<organism evidence="7 8">
    <name type="scientific">Propioniciclava soli</name>
    <dbReference type="NCBI Taxonomy" id="2775081"/>
    <lineage>
        <taxon>Bacteria</taxon>
        <taxon>Bacillati</taxon>
        <taxon>Actinomycetota</taxon>
        <taxon>Actinomycetes</taxon>
        <taxon>Propionibacteriales</taxon>
        <taxon>Propionibacteriaceae</taxon>
        <taxon>Propioniciclava</taxon>
    </lineage>
</organism>
<evidence type="ECO:0000256" key="3">
    <source>
        <dbReference type="ARBA" id="ARBA00023136"/>
    </source>
</evidence>
<dbReference type="PANTHER" id="PTHR43649">
    <property type="entry name" value="ARABINOSE-BINDING PROTEIN-RELATED"/>
    <property type="match status" value="1"/>
</dbReference>
<gene>
    <name evidence="7" type="ORF">PCC79_00585</name>
</gene>
<evidence type="ECO:0000313" key="8">
    <source>
        <dbReference type="Proteomes" id="UP001434337"/>
    </source>
</evidence>
<evidence type="ECO:0000256" key="4">
    <source>
        <dbReference type="ARBA" id="ARBA00023139"/>
    </source>
</evidence>
<dbReference type="RefSeq" id="WP_342372700.1">
    <property type="nucleotide sequence ID" value="NZ_CP115965.1"/>
</dbReference>
<keyword evidence="4" id="KW-0564">Palmitate</keyword>
<dbReference type="PANTHER" id="PTHR43649:SF33">
    <property type="entry name" value="POLYGALACTURONAN_RHAMNOGALACTURONAN-BINDING PROTEIN YTCQ"/>
    <property type="match status" value="1"/>
</dbReference>
<name>A0ABZ3C7H6_9ACTN</name>
<evidence type="ECO:0000256" key="6">
    <source>
        <dbReference type="SAM" id="SignalP"/>
    </source>
</evidence>
<keyword evidence="1" id="KW-1003">Cell membrane</keyword>
<dbReference type="InterPro" id="IPR050490">
    <property type="entry name" value="Bact_solute-bd_prot1"/>
</dbReference>
<dbReference type="InterPro" id="IPR006059">
    <property type="entry name" value="SBP"/>
</dbReference>
<sequence>METRTPHRLAAAATALVLSASLAACGGNGGSTADGPVEVNDSNNAGAMADYGVGDTFQASEPFTVTTLFSDHPNYPYNADWLFWQEIEDRTNVTLDATIVPMSDYEQKRSLVVSAGDAPTIIPKTYPGQESAFVSSGAILPVSDYVDLMPNYQDKVEKWDMADNIETLKQSDGKYYVLPGLHEEVWPDYTLIWRKDLLEANGIAEPQTWDEVYDALVKLKAATGQTPFSDRYQGKNLLGILGTAYGTTAGWAYSGGVTFNEAEDAFEFSAQTDEYKDMVTYLNRLVTEGLLDPQSFTQQDDQALQAFRNGNTAVISGNSQDPSAHREIMDQNIGAGNYEIGKGILPGGPAGDVMTNSRLENGIMINANILDSPNFVATMQFIDWLWYSDEGQEFTKWGVEGTTYTKATDGTRTLDPGITYVWMNPGAPKKLNADYGFSGGNFAYGGTTDLLQSMFAPEEKEWQERMAAEREPAPVQPPYPFDDLEREQVTLLQTPLKDFVEQETLKFATGQRDMSEWDAFQTDLAGRGVDQYLEMVNTAYERAKNA</sequence>
<evidence type="ECO:0000256" key="5">
    <source>
        <dbReference type="ARBA" id="ARBA00023288"/>
    </source>
</evidence>
<evidence type="ECO:0000313" key="7">
    <source>
        <dbReference type="EMBL" id="WZW98737.1"/>
    </source>
</evidence>
<dbReference type="Pfam" id="PF01547">
    <property type="entry name" value="SBP_bac_1"/>
    <property type="match status" value="1"/>
</dbReference>
<dbReference type="SUPFAM" id="SSF53850">
    <property type="entry name" value="Periplasmic binding protein-like II"/>
    <property type="match status" value="1"/>
</dbReference>
<keyword evidence="3" id="KW-0472">Membrane</keyword>
<dbReference type="Gene3D" id="3.40.190.10">
    <property type="entry name" value="Periplasmic binding protein-like II"/>
    <property type="match status" value="2"/>
</dbReference>
<evidence type="ECO:0000256" key="1">
    <source>
        <dbReference type="ARBA" id="ARBA00022475"/>
    </source>
</evidence>
<accession>A0ABZ3C7H6</accession>
<keyword evidence="2 6" id="KW-0732">Signal</keyword>
<dbReference type="EMBL" id="CP115965">
    <property type="protein sequence ID" value="WZW98737.1"/>
    <property type="molecule type" value="Genomic_DNA"/>
</dbReference>
<reference evidence="7 8" key="1">
    <citation type="journal article" date="2023" name="Environ Microbiome">
        <title>A coral-associated actinobacterium mitigates coral bleaching under heat stress.</title>
        <authorList>
            <person name="Li J."/>
            <person name="Zou Y."/>
            <person name="Li Q."/>
            <person name="Zhang J."/>
            <person name="Bourne D.G."/>
            <person name="Lyu Y."/>
            <person name="Liu C."/>
            <person name="Zhang S."/>
        </authorList>
    </citation>
    <scope>NUCLEOTIDE SEQUENCE [LARGE SCALE GENOMIC DNA]</scope>
    <source>
        <strain evidence="7 8">SCSIO 13291</strain>
    </source>
</reference>
<keyword evidence="8" id="KW-1185">Reference proteome</keyword>
<evidence type="ECO:0000256" key="2">
    <source>
        <dbReference type="ARBA" id="ARBA00022729"/>
    </source>
</evidence>
<feature type="chain" id="PRO_5045349331" evidence="6">
    <location>
        <begin position="27"/>
        <end position="546"/>
    </location>
</feature>
<dbReference type="Proteomes" id="UP001434337">
    <property type="component" value="Chromosome"/>
</dbReference>
<dbReference type="PROSITE" id="PS51257">
    <property type="entry name" value="PROKAR_LIPOPROTEIN"/>
    <property type="match status" value="1"/>
</dbReference>
<proteinExistence type="predicted"/>